<keyword evidence="4" id="KW-0472">Membrane</keyword>
<comment type="subcellular location">
    <subcellularLocation>
        <location evidence="1">Membrane</location>
        <topology evidence="1">Multi-pass membrane protein</topology>
    </subcellularLocation>
</comment>
<evidence type="ECO:0000256" key="3">
    <source>
        <dbReference type="ARBA" id="ARBA00022989"/>
    </source>
</evidence>
<gene>
    <name evidence="6" type="primary">nikB_2</name>
    <name evidence="6" type="ORF">NCTC10975_03868</name>
</gene>
<dbReference type="Proteomes" id="UP000251485">
    <property type="component" value="Unassembled WGS sequence"/>
</dbReference>
<evidence type="ECO:0000313" key="6">
    <source>
        <dbReference type="EMBL" id="SPZ01224.1"/>
    </source>
</evidence>
<accession>A0A2X2C1J9</accession>
<evidence type="ECO:0000259" key="5">
    <source>
        <dbReference type="Pfam" id="PF00528"/>
    </source>
</evidence>
<sequence length="60" mass="6656">MYFYARTRGLPDKLILRRHILRNSLASALTALGMSIPKLIAGTVVIENIFCMAWGGATVY</sequence>
<dbReference type="EMBL" id="UAUE01000027">
    <property type="protein sequence ID" value="SPZ01224.1"/>
    <property type="molecule type" value="Genomic_DNA"/>
</dbReference>
<organism evidence="6 7">
    <name type="scientific">Proteus mirabilis</name>
    <dbReference type="NCBI Taxonomy" id="584"/>
    <lineage>
        <taxon>Bacteria</taxon>
        <taxon>Pseudomonadati</taxon>
        <taxon>Pseudomonadota</taxon>
        <taxon>Gammaproteobacteria</taxon>
        <taxon>Enterobacterales</taxon>
        <taxon>Morganellaceae</taxon>
        <taxon>Proteus</taxon>
    </lineage>
</organism>
<protein>
    <submittedName>
        <fullName evidence="6">ABC-transporter, permease protein</fullName>
    </submittedName>
</protein>
<proteinExistence type="predicted"/>
<keyword evidence="2" id="KW-0812">Transmembrane</keyword>
<reference evidence="6 7" key="1">
    <citation type="submission" date="2018-06" db="EMBL/GenBank/DDBJ databases">
        <authorList>
            <consortium name="Pathogen Informatics"/>
            <person name="Doyle S."/>
        </authorList>
    </citation>
    <scope>NUCLEOTIDE SEQUENCE [LARGE SCALE GENOMIC DNA]</scope>
    <source>
        <strain evidence="6 7">NCTC10975</strain>
    </source>
</reference>
<evidence type="ECO:0000256" key="1">
    <source>
        <dbReference type="ARBA" id="ARBA00004141"/>
    </source>
</evidence>
<evidence type="ECO:0000313" key="7">
    <source>
        <dbReference type="Proteomes" id="UP000251485"/>
    </source>
</evidence>
<keyword evidence="3" id="KW-1133">Transmembrane helix</keyword>
<dbReference type="InterPro" id="IPR000515">
    <property type="entry name" value="MetI-like"/>
</dbReference>
<evidence type="ECO:0000256" key="2">
    <source>
        <dbReference type="ARBA" id="ARBA00022692"/>
    </source>
</evidence>
<dbReference type="GO" id="GO:0055085">
    <property type="term" value="P:transmembrane transport"/>
    <property type="evidence" value="ECO:0007669"/>
    <property type="project" value="InterPro"/>
</dbReference>
<feature type="domain" description="ABC transmembrane type-1" evidence="5">
    <location>
        <begin position="4"/>
        <end position="50"/>
    </location>
</feature>
<evidence type="ECO:0000256" key="4">
    <source>
        <dbReference type="ARBA" id="ARBA00023136"/>
    </source>
</evidence>
<dbReference type="AlphaFoldDB" id="A0A2X2C1J9"/>
<dbReference type="Pfam" id="PF00528">
    <property type="entry name" value="BPD_transp_1"/>
    <property type="match status" value="1"/>
</dbReference>
<name>A0A2X2C1J9_PROMI</name>
<dbReference type="GO" id="GO:0016020">
    <property type="term" value="C:membrane"/>
    <property type="evidence" value="ECO:0007669"/>
    <property type="project" value="UniProtKB-SubCell"/>
</dbReference>